<feature type="non-terminal residue" evidence="1">
    <location>
        <position position="224"/>
    </location>
</feature>
<dbReference type="AlphaFoldDB" id="A0A382B6I9"/>
<name>A0A382B6I9_9ZZZZ</name>
<evidence type="ECO:0000313" key="1">
    <source>
        <dbReference type="EMBL" id="SVB08867.1"/>
    </source>
</evidence>
<proteinExistence type="predicted"/>
<protein>
    <submittedName>
        <fullName evidence="1">Uncharacterized protein</fullName>
    </submittedName>
</protein>
<accession>A0A382B6I9</accession>
<dbReference type="EMBL" id="UINC01028238">
    <property type="protein sequence ID" value="SVB08867.1"/>
    <property type="molecule type" value="Genomic_DNA"/>
</dbReference>
<reference evidence="1" key="1">
    <citation type="submission" date="2018-05" db="EMBL/GenBank/DDBJ databases">
        <authorList>
            <person name="Lanie J.A."/>
            <person name="Ng W.-L."/>
            <person name="Kazmierczak K.M."/>
            <person name="Andrzejewski T.M."/>
            <person name="Davidsen T.M."/>
            <person name="Wayne K.J."/>
            <person name="Tettelin H."/>
            <person name="Glass J.I."/>
            <person name="Rusch D."/>
            <person name="Podicherti R."/>
            <person name="Tsui H.-C.T."/>
            <person name="Winkler M.E."/>
        </authorList>
    </citation>
    <scope>NUCLEOTIDE SEQUENCE</scope>
</reference>
<gene>
    <name evidence="1" type="ORF">METZ01_LOCUS161721</name>
</gene>
<sequence length="224" mass="25565">MEITLTESNSLKIVSGNYTLVTNPVTKNNYNVGLFNNPTIKSNNNGHLIINSPGEFEIGNFYITSIGYEDNSESENNTTQESQNNETDEIPVQQSLIDFEKQKTQHTLQDEISVENNNNYAIYHLIQVEGIKILSVNETEIPKNQKNRLSSENPEIIMTPYTNIDKIGDNGFQKLIDDIDYRILIISNIQTEYNEEQLYENSRITFGIKDKAILNKLNITPNNL</sequence>
<organism evidence="1">
    <name type="scientific">marine metagenome</name>
    <dbReference type="NCBI Taxonomy" id="408172"/>
    <lineage>
        <taxon>unclassified sequences</taxon>
        <taxon>metagenomes</taxon>
        <taxon>ecological metagenomes</taxon>
    </lineage>
</organism>